<dbReference type="SUPFAM" id="SSF117281">
    <property type="entry name" value="Kelch motif"/>
    <property type="match status" value="1"/>
</dbReference>
<reference evidence="4 5" key="1">
    <citation type="submission" date="2024-02" db="EMBL/GenBank/DDBJ databases">
        <authorList>
            <person name="Daric V."/>
            <person name="Darras S."/>
        </authorList>
    </citation>
    <scope>NUCLEOTIDE SEQUENCE [LARGE SCALE GENOMIC DNA]</scope>
</reference>
<dbReference type="InterPro" id="IPR006652">
    <property type="entry name" value="Kelch_1"/>
</dbReference>
<dbReference type="Pfam" id="PF01344">
    <property type="entry name" value="Kelch_1"/>
    <property type="match status" value="2"/>
</dbReference>
<dbReference type="SMART" id="SM00612">
    <property type="entry name" value="Kelch"/>
    <property type="match status" value="2"/>
</dbReference>
<evidence type="ECO:0008006" key="6">
    <source>
        <dbReference type="Google" id="ProtNLM"/>
    </source>
</evidence>
<keyword evidence="5" id="KW-1185">Reference proteome</keyword>
<evidence type="ECO:0000313" key="4">
    <source>
        <dbReference type="EMBL" id="CAK8672311.1"/>
    </source>
</evidence>
<evidence type="ECO:0000256" key="2">
    <source>
        <dbReference type="ARBA" id="ARBA00022737"/>
    </source>
</evidence>
<keyword evidence="1" id="KW-0880">Kelch repeat</keyword>
<evidence type="ECO:0000256" key="3">
    <source>
        <dbReference type="SAM" id="MobiDB-lite"/>
    </source>
</evidence>
<dbReference type="InterPro" id="IPR015915">
    <property type="entry name" value="Kelch-typ_b-propeller"/>
</dbReference>
<dbReference type="PANTHER" id="PTHR46344:SF27">
    <property type="entry name" value="KELCH REPEAT SUPERFAMILY PROTEIN"/>
    <property type="match status" value="1"/>
</dbReference>
<keyword evidence="2" id="KW-0677">Repeat</keyword>
<accession>A0ABP0EXW7</accession>
<proteinExistence type="predicted"/>
<comment type="caution">
    <text evidence="4">The sequence shown here is derived from an EMBL/GenBank/DDBJ whole genome shotgun (WGS) entry which is preliminary data.</text>
</comment>
<feature type="region of interest" description="Disordered" evidence="3">
    <location>
        <begin position="130"/>
        <end position="176"/>
    </location>
</feature>
<evidence type="ECO:0000313" key="5">
    <source>
        <dbReference type="Proteomes" id="UP001642483"/>
    </source>
</evidence>
<organism evidence="4 5">
    <name type="scientific">Clavelina lepadiformis</name>
    <name type="common">Light-bulb sea squirt</name>
    <name type="synonym">Ascidia lepadiformis</name>
    <dbReference type="NCBI Taxonomy" id="159417"/>
    <lineage>
        <taxon>Eukaryota</taxon>
        <taxon>Metazoa</taxon>
        <taxon>Chordata</taxon>
        <taxon>Tunicata</taxon>
        <taxon>Ascidiacea</taxon>
        <taxon>Aplousobranchia</taxon>
        <taxon>Clavelinidae</taxon>
        <taxon>Clavelina</taxon>
    </lineage>
</organism>
<sequence>MRSRRSGVSIINFHGLIYAVGGFDGVNRLRHAEAYNPQTNTWRNTNSMSTPRSNFGIEVIDDKLIVVGGFNGQRTCSDVEAYDDTSDEWYTIKEMHICRSALSCCLITGLPHEIIKRYCVPRDLPQGLSEDVSSSINQDEENLISERSDELSSDEEAHQNPGEAEVEDIDEDFDQG</sequence>
<name>A0ABP0EXW7_CLALP</name>
<feature type="compositionally biased region" description="Acidic residues" evidence="3">
    <location>
        <begin position="164"/>
        <end position="176"/>
    </location>
</feature>
<evidence type="ECO:0000256" key="1">
    <source>
        <dbReference type="ARBA" id="ARBA00022441"/>
    </source>
</evidence>
<protein>
    <recommendedName>
        <fullName evidence="6">Kelch-like protein 10</fullName>
    </recommendedName>
</protein>
<dbReference type="Proteomes" id="UP001642483">
    <property type="component" value="Unassembled WGS sequence"/>
</dbReference>
<dbReference type="PANTHER" id="PTHR46344">
    <property type="entry name" value="OS02G0202900 PROTEIN"/>
    <property type="match status" value="1"/>
</dbReference>
<dbReference type="Gene3D" id="2.120.10.80">
    <property type="entry name" value="Kelch-type beta propeller"/>
    <property type="match status" value="1"/>
</dbReference>
<feature type="compositionally biased region" description="Basic and acidic residues" evidence="3">
    <location>
        <begin position="144"/>
        <end position="158"/>
    </location>
</feature>
<dbReference type="PRINTS" id="PR00501">
    <property type="entry name" value="KELCHREPEAT"/>
</dbReference>
<dbReference type="EMBL" id="CAWYQH010000001">
    <property type="protein sequence ID" value="CAK8672311.1"/>
    <property type="molecule type" value="Genomic_DNA"/>
</dbReference>
<gene>
    <name evidence="4" type="ORF">CVLEPA_LOCUS1273</name>
</gene>